<evidence type="ECO:0000313" key="1">
    <source>
        <dbReference type="EMBL" id="MFG1705345.1"/>
    </source>
</evidence>
<keyword evidence="1" id="KW-0808">Transferase</keyword>
<keyword evidence="1" id="KW-0489">Methyltransferase</keyword>
<dbReference type="Pfam" id="PF04672">
    <property type="entry name" value="Methyltransf_19"/>
    <property type="match status" value="1"/>
</dbReference>
<protein>
    <submittedName>
        <fullName evidence="1">SAM-dependent methyltransferase</fullName>
        <ecNumber evidence="1">2.1.1.-</ecNumber>
    </submittedName>
</protein>
<dbReference type="Proteomes" id="UP001603978">
    <property type="component" value="Unassembled WGS sequence"/>
</dbReference>
<dbReference type="SUPFAM" id="SSF53335">
    <property type="entry name" value="S-adenosyl-L-methionine-dependent methyltransferases"/>
    <property type="match status" value="1"/>
</dbReference>
<dbReference type="RefSeq" id="WP_393167275.1">
    <property type="nucleotide sequence ID" value="NZ_JBICRM010000010.1"/>
</dbReference>
<keyword evidence="2" id="KW-1185">Reference proteome</keyword>
<gene>
    <name evidence="1" type="ORF">ACFLIM_19325</name>
</gene>
<dbReference type="InterPro" id="IPR006764">
    <property type="entry name" value="SAM_dep_MeTrfase_SAV2177_type"/>
</dbReference>
<dbReference type="GO" id="GO:0032259">
    <property type="term" value="P:methylation"/>
    <property type="evidence" value="ECO:0007669"/>
    <property type="project" value="UniProtKB-KW"/>
</dbReference>
<dbReference type="Gene3D" id="3.40.50.150">
    <property type="entry name" value="Vaccinia Virus protein VP39"/>
    <property type="match status" value="1"/>
</dbReference>
<comment type="caution">
    <text evidence="1">The sequence shown here is derived from an EMBL/GenBank/DDBJ whole genome shotgun (WGS) entry which is preliminary data.</text>
</comment>
<name>A0ABW7AG82_9ACTN</name>
<dbReference type="EMBL" id="JBICRM010000010">
    <property type="protein sequence ID" value="MFG1705345.1"/>
    <property type="molecule type" value="Genomic_DNA"/>
</dbReference>
<organism evidence="1 2">
    <name type="scientific">Nonomuraea marmarensis</name>
    <dbReference type="NCBI Taxonomy" id="3351344"/>
    <lineage>
        <taxon>Bacteria</taxon>
        <taxon>Bacillati</taxon>
        <taxon>Actinomycetota</taxon>
        <taxon>Actinomycetes</taxon>
        <taxon>Streptosporangiales</taxon>
        <taxon>Streptosporangiaceae</taxon>
        <taxon>Nonomuraea</taxon>
    </lineage>
</organism>
<proteinExistence type="predicted"/>
<sequence length="266" mass="28997">MADEHRSDFAAKISSSGPHAARIWNYWMGGKDNFEADRAAGDAVAEVYPDIVTMAKQSRRFLIRAVRYLAAEAGVHQFLDIGTGLPTMQNTHEIAQGIRPDARIVYVDNDPLVLVHARALLKNTTPGGVTTYVDADYHEPELIISDAHNVLDFTKPIGVMFMGVLGYVEDFDVLLSIVRRVMDAVPSGSYLVLWDGSDTGDAVNEGSAKLAETGAVPYFLRRPEQLAECFAGLEPVEPGLVPIARWRPGADVDEAIDAYGAVARKP</sequence>
<evidence type="ECO:0000313" key="2">
    <source>
        <dbReference type="Proteomes" id="UP001603978"/>
    </source>
</evidence>
<dbReference type="EC" id="2.1.1.-" evidence="1"/>
<dbReference type="GO" id="GO:0008168">
    <property type="term" value="F:methyltransferase activity"/>
    <property type="evidence" value="ECO:0007669"/>
    <property type="project" value="UniProtKB-KW"/>
</dbReference>
<reference evidence="1 2" key="1">
    <citation type="submission" date="2024-10" db="EMBL/GenBank/DDBJ databases">
        <authorList>
            <person name="Topkara A.R."/>
            <person name="Saygin H."/>
        </authorList>
    </citation>
    <scope>NUCLEOTIDE SEQUENCE [LARGE SCALE GENOMIC DNA]</scope>
    <source>
        <strain evidence="1 2">M3C6</strain>
    </source>
</reference>
<dbReference type="InterPro" id="IPR029063">
    <property type="entry name" value="SAM-dependent_MTases_sf"/>
</dbReference>
<dbReference type="PIRSF" id="PIRSF017393">
    <property type="entry name" value="MTase_SAV2177"/>
    <property type="match status" value="1"/>
</dbReference>
<accession>A0ABW7AG82</accession>